<proteinExistence type="predicted"/>
<comment type="caution">
    <text evidence="2">The sequence shown here is derived from an EMBL/GenBank/DDBJ whole genome shotgun (WGS) entry which is preliminary data.</text>
</comment>
<feature type="region of interest" description="Disordered" evidence="1">
    <location>
        <begin position="1"/>
        <end position="24"/>
    </location>
</feature>
<evidence type="ECO:0000313" key="2">
    <source>
        <dbReference type="EMBL" id="KKL05706.1"/>
    </source>
</evidence>
<name>A0A0F9CJ46_9ZZZZ</name>
<gene>
    <name evidence="2" type="ORF">LCGC14_2603330</name>
</gene>
<protein>
    <submittedName>
        <fullName evidence="2">Uncharacterized protein</fullName>
    </submittedName>
</protein>
<sequence>MKKAKSLKTRVAKEAKSEPKKKERKPGLVLPYYDENFGANLSSKGKRGKLILKIISSYPKMEKQKNGVKIDIKKDLGQNYVAYSILGKVRKYVQGWKKKELNIKDVIRKDVGKKVAHVTEFVANI</sequence>
<feature type="compositionally biased region" description="Basic and acidic residues" evidence="1">
    <location>
        <begin position="11"/>
        <end position="21"/>
    </location>
</feature>
<organism evidence="2">
    <name type="scientific">marine sediment metagenome</name>
    <dbReference type="NCBI Taxonomy" id="412755"/>
    <lineage>
        <taxon>unclassified sequences</taxon>
        <taxon>metagenomes</taxon>
        <taxon>ecological metagenomes</taxon>
    </lineage>
</organism>
<dbReference type="AlphaFoldDB" id="A0A0F9CJ46"/>
<reference evidence="2" key="1">
    <citation type="journal article" date="2015" name="Nature">
        <title>Complex archaea that bridge the gap between prokaryotes and eukaryotes.</title>
        <authorList>
            <person name="Spang A."/>
            <person name="Saw J.H."/>
            <person name="Jorgensen S.L."/>
            <person name="Zaremba-Niedzwiedzka K."/>
            <person name="Martijn J."/>
            <person name="Lind A.E."/>
            <person name="van Eijk R."/>
            <person name="Schleper C."/>
            <person name="Guy L."/>
            <person name="Ettema T.J."/>
        </authorList>
    </citation>
    <scope>NUCLEOTIDE SEQUENCE</scope>
</reference>
<dbReference type="EMBL" id="LAZR01044004">
    <property type="protein sequence ID" value="KKL05706.1"/>
    <property type="molecule type" value="Genomic_DNA"/>
</dbReference>
<accession>A0A0F9CJ46</accession>
<feature type="compositionally biased region" description="Basic residues" evidence="1">
    <location>
        <begin position="1"/>
        <end position="10"/>
    </location>
</feature>
<evidence type="ECO:0000256" key="1">
    <source>
        <dbReference type="SAM" id="MobiDB-lite"/>
    </source>
</evidence>